<dbReference type="Pfam" id="PF03486">
    <property type="entry name" value="HI0933_like"/>
    <property type="match status" value="1"/>
</dbReference>
<evidence type="ECO:0000256" key="1">
    <source>
        <dbReference type="ARBA" id="ARBA00001974"/>
    </source>
</evidence>
<protein>
    <submittedName>
        <fullName evidence="6">NAD(P)/FAD-dependent oxidoreductase</fullName>
    </submittedName>
</protein>
<comment type="cofactor">
    <cofactor evidence="1">
        <name>FAD</name>
        <dbReference type="ChEBI" id="CHEBI:57692"/>
    </cofactor>
</comment>
<dbReference type="InterPro" id="IPR057661">
    <property type="entry name" value="RsdA/BaiN/AoA(So)_Rossmann"/>
</dbReference>
<comment type="caution">
    <text evidence="6">The sequence shown here is derived from an EMBL/GenBank/DDBJ whole genome shotgun (WGS) entry which is preliminary data.</text>
</comment>
<dbReference type="Gene3D" id="2.40.30.10">
    <property type="entry name" value="Translation factors"/>
    <property type="match status" value="1"/>
</dbReference>
<gene>
    <name evidence="6" type="ORF">G3M99_09445</name>
</gene>
<keyword evidence="7" id="KW-1185">Reference proteome</keyword>
<dbReference type="InterPro" id="IPR023166">
    <property type="entry name" value="BaiN-like_dom_sf"/>
</dbReference>
<dbReference type="EMBL" id="JAAGPU010000015">
    <property type="protein sequence ID" value="NEU05073.1"/>
    <property type="molecule type" value="Genomic_DNA"/>
</dbReference>
<accession>A0A6M0H4Q9</accession>
<name>A0A6M0H4Q9_9CLOT</name>
<dbReference type="SUPFAM" id="SSF51905">
    <property type="entry name" value="FAD/NAD(P)-binding domain"/>
    <property type="match status" value="1"/>
</dbReference>
<feature type="domain" description="RsdA/BaiN/AoA(So)-like insert" evidence="5">
    <location>
        <begin position="190"/>
        <end position="350"/>
    </location>
</feature>
<dbReference type="PANTHER" id="PTHR42887">
    <property type="entry name" value="OS12G0638800 PROTEIN"/>
    <property type="match status" value="1"/>
</dbReference>
<keyword evidence="2" id="KW-0285">Flavoprotein</keyword>
<sequence>MSKVVVVGGGPAGMMAAISAAKYNKVLLIEKNEKIGKKLFITGKGRCNVTNAKDIGEFINHIPTNPYFLYSSLYSFTNEDTMNFFESKGTKLKVERGDRVFPVSDKSSDIIKTLENELKNSNVEIMLNSNVEKLVLDNNRITEIILANGKKIYGDHFIICGGGASYPHTGSDGVILEEIKKTGHSIISLKPSLVPIELSDDFIKDLQGLSLKNVELSIKNNKNKVAFKELGEMLFTHFGISGPLVLSASSNIKEHEKYKISINFKPALTLEELDKRVQKDFKENLNRDFKNSLDGLFPKKLIPIMVQLSGIDENKKVNAITKEERKKFVDLIHDFNLTYKGLRPVSEAIVTAGGIDTKEIDPSTMKSKIVENLSFAGEIIDVDAYTGGYNVQIAFSTGYLAGMKVSE</sequence>
<evidence type="ECO:0000259" key="5">
    <source>
        <dbReference type="Pfam" id="PF22780"/>
    </source>
</evidence>
<dbReference type="InterPro" id="IPR055178">
    <property type="entry name" value="RsdA/BaiN/AoA(So)-like_dom"/>
</dbReference>
<dbReference type="SUPFAM" id="SSF160996">
    <property type="entry name" value="HI0933 insert domain-like"/>
    <property type="match status" value="1"/>
</dbReference>
<organism evidence="6 7">
    <name type="scientific">Clostridium senegalense</name>
    <dbReference type="NCBI Taxonomy" id="1465809"/>
    <lineage>
        <taxon>Bacteria</taxon>
        <taxon>Bacillati</taxon>
        <taxon>Bacillota</taxon>
        <taxon>Clostridia</taxon>
        <taxon>Eubacteriales</taxon>
        <taxon>Clostridiaceae</taxon>
        <taxon>Clostridium</taxon>
    </lineage>
</organism>
<dbReference type="Gene3D" id="3.50.50.60">
    <property type="entry name" value="FAD/NAD(P)-binding domain"/>
    <property type="match status" value="1"/>
</dbReference>
<dbReference type="Proteomes" id="UP000481872">
    <property type="component" value="Unassembled WGS sequence"/>
</dbReference>
<dbReference type="NCBIfam" id="TIGR00275">
    <property type="entry name" value="aminoacetone oxidase family FAD-binding enzyme"/>
    <property type="match status" value="1"/>
</dbReference>
<evidence type="ECO:0000256" key="3">
    <source>
        <dbReference type="ARBA" id="ARBA00022827"/>
    </source>
</evidence>
<proteinExistence type="predicted"/>
<dbReference type="AlphaFoldDB" id="A0A6M0H4Q9"/>
<evidence type="ECO:0000259" key="4">
    <source>
        <dbReference type="Pfam" id="PF03486"/>
    </source>
</evidence>
<feature type="domain" description="RsdA/BaiN/AoA(So)-like Rossmann fold-like" evidence="4">
    <location>
        <begin position="3"/>
        <end position="403"/>
    </location>
</feature>
<dbReference type="PANTHER" id="PTHR42887:SF2">
    <property type="entry name" value="OS12G0638800 PROTEIN"/>
    <property type="match status" value="1"/>
</dbReference>
<dbReference type="Pfam" id="PF22780">
    <property type="entry name" value="HI0933_like_1st"/>
    <property type="match status" value="1"/>
</dbReference>
<reference evidence="6 7" key="1">
    <citation type="submission" date="2020-02" db="EMBL/GenBank/DDBJ databases">
        <title>Genome assembly of a novel Clostridium senegalense strain.</title>
        <authorList>
            <person name="Gupta T.B."/>
            <person name="Jauregui R."/>
            <person name="Maclean P."/>
            <person name="Nawarathana A."/>
            <person name="Brightwell G."/>
        </authorList>
    </citation>
    <scope>NUCLEOTIDE SEQUENCE [LARGE SCALE GENOMIC DNA]</scope>
    <source>
        <strain evidence="6 7">AGRFS4</strain>
    </source>
</reference>
<dbReference type="RefSeq" id="WP_199869985.1">
    <property type="nucleotide sequence ID" value="NZ_JAAGPU010000015.1"/>
</dbReference>
<dbReference type="InterPro" id="IPR036188">
    <property type="entry name" value="FAD/NAD-bd_sf"/>
</dbReference>
<dbReference type="InterPro" id="IPR004792">
    <property type="entry name" value="BaiN-like"/>
</dbReference>
<evidence type="ECO:0000256" key="2">
    <source>
        <dbReference type="ARBA" id="ARBA00022630"/>
    </source>
</evidence>
<evidence type="ECO:0000313" key="6">
    <source>
        <dbReference type="EMBL" id="NEU05073.1"/>
    </source>
</evidence>
<evidence type="ECO:0000313" key="7">
    <source>
        <dbReference type="Proteomes" id="UP000481872"/>
    </source>
</evidence>
<dbReference type="PRINTS" id="PR00411">
    <property type="entry name" value="PNDRDTASEI"/>
</dbReference>
<dbReference type="Gene3D" id="1.10.8.260">
    <property type="entry name" value="HI0933 insert domain-like"/>
    <property type="match status" value="1"/>
</dbReference>
<keyword evidence="3" id="KW-0274">FAD</keyword>